<dbReference type="EMBL" id="SNRX01000022">
    <property type="protein sequence ID" value="KAA6301288.1"/>
    <property type="molecule type" value="Genomic_DNA"/>
</dbReference>
<dbReference type="GO" id="GO:0004803">
    <property type="term" value="F:transposase activity"/>
    <property type="evidence" value="ECO:0007669"/>
    <property type="project" value="InterPro"/>
</dbReference>
<dbReference type="Pfam" id="PF02371">
    <property type="entry name" value="Transposase_20"/>
    <property type="match status" value="1"/>
</dbReference>
<reference evidence="3 4" key="1">
    <citation type="submission" date="2019-03" db="EMBL/GenBank/DDBJ databases">
        <title>Single cell metagenomics reveals metabolic interactions within the superorganism composed of flagellate Streblomastix strix and complex community of Bacteroidetes bacteria on its surface.</title>
        <authorList>
            <person name="Treitli S.C."/>
            <person name="Kolisko M."/>
            <person name="Husnik F."/>
            <person name="Keeling P."/>
            <person name="Hampl V."/>
        </authorList>
    </citation>
    <scope>NUCLEOTIDE SEQUENCE [LARGE SCALE GENOMIC DNA]</scope>
    <source>
        <strain evidence="3">St1</strain>
    </source>
</reference>
<feature type="domain" description="Transposase IS116/IS110/IS902 C-terminal" evidence="2">
    <location>
        <begin position="248"/>
        <end position="331"/>
    </location>
</feature>
<feature type="domain" description="Transposase IS110-like N-terminal" evidence="1">
    <location>
        <begin position="4"/>
        <end position="146"/>
    </location>
</feature>
<dbReference type="Proteomes" id="UP000324575">
    <property type="component" value="Unassembled WGS sequence"/>
</dbReference>
<dbReference type="PANTHER" id="PTHR33055:SF15">
    <property type="entry name" value="TRANSPOSASE-RELATED"/>
    <property type="match status" value="1"/>
</dbReference>
<dbReference type="InterPro" id="IPR003346">
    <property type="entry name" value="Transposase_20"/>
</dbReference>
<accession>A0A5M8NXK5</accession>
<dbReference type="PANTHER" id="PTHR33055">
    <property type="entry name" value="TRANSPOSASE FOR INSERTION SEQUENCE ELEMENT IS1111A"/>
    <property type="match status" value="1"/>
</dbReference>
<comment type="caution">
    <text evidence="3">The sequence shown here is derived from an EMBL/GenBank/DDBJ whole genome shotgun (WGS) entry which is preliminary data.</text>
</comment>
<protein>
    <submittedName>
        <fullName evidence="3">Uncharacterized protein</fullName>
    </submittedName>
</protein>
<evidence type="ECO:0000313" key="4">
    <source>
        <dbReference type="Proteomes" id="UP000324575"/>
    </source>
</evidence>
<sequence length="361" mass="41187">MKTCGLDVHKDSIFCAIYDGKSYSVVKEFTTTTVSIRSLGEYLRLEKVKKVAMESTSTYWVPIWDILYEMEFDLKLVNSLHIKQMPGRKSDSKDAQWIAELLFKNMLRGSLVPSPLIQELRTYTREYRNLVNQRTRVLTQMDRVLVMCGIRLSSCISNIDSKSFMQIVEALIEGENSPEALVRLVYGNRKNKESGKLKECLTGNMKAHHRLKLMTCKQQFDLIEQQIALYLSEMQKLCEEHFTEEINNLTTIPGVSQISAMIIVAETGGDMSAFENSGKFTGWTGLRPRNDESAGKFKSTATTKGNKHLRAIIVQVGWAASRTKGSFFKDRFQKLAMRKSRKKGIGCHRTKDISDNLAYFK</sequence>
<dbReference type="InterPro" id="IPR002525">
    <property type="entry name" value="Transp_IS110-like_N"/>
</dbReference>
<organism evidence="3 4">
    <name type="scientific">Candidatus Ordinivivax streblomastigis</name>
    <dbReference type="NCBI Taxonomy" id="2540710"/>
    <lineage>
        <taxon>Bacteria</taxon>
        <taxon>Pseudomonadati</taxon>
        <taxon>Bacteroidota</taxon>
        <taxon>Bacteroidia</taxon>
        <taxon>Bacteroidales</taxon>
        <taxon>Candidatus Ordinivivax</taxon>
    </lineage>
</organism>
<dbReference type="GO" id="GO:0006313">
    <property type="term" value="P:DNA transposition"/>
    <property type="evidence" value="ECO:0007669"/>
    <property type="project" value="InterPro"/>
</dbReference>
<dbReference type="Pfam" id="PF01548">
    <property type="entry name" value="DEDD_Tnp_IS110"/>
    <property type="match status" value="1"/>
</dbReference>
<evidence type="ECO:0000313" key="3">
    <source>
        <dbReference type="EMBL" id="KAA6301288.1"/>
    </source>
</evidence>
<evidence type="ECO:0000259" key="1">
    <source>
        <dbReference type="Pfam" id="PF01548"/>
    </source>
</evidence>
<gene>
    <name evidence="3" type="ORF">EZS26_002597</name>
</gene>
<dbReference type="InterPro" id="IPR047650">
    <property type="entry name" value="Transpos_IS110"/>
</dbReference>
<dbReference type="GO" id="GO:0003677">
    <property type="term" value="F:DNA binding"/>
    <property type="evidence" value="ECO:0007669"/>
    <property type="project" value="InterPro"/>
</dbReference>
<dbReference type="NCBIfam" id="NF033542">
    <property type="entry name" value="transpos_IS110"/>
    <property type="match status" value="1"/>
</dbReference>
<proteinExistence type="predicted"/>
<name>A0A5M8NXK5_9BACT</name>
<evidence type="ECO:0000259" key="2">
    <source>
        <dbReference type="Pfam" id="PF02371"/>
    </source>
</evidence>
<dbReference type="AlphaFoldDB" id="A0A5M8NXK5"/>